<gene>
    <name evidence="11" type="ORF">SHERM_26370</name>
</gene>
<evidence type="ECO:0000313" key="12">
    <source>
        <dbReference type="Proteomes" id="UP001153555"/>
    </source>
</evidence>
<reference evidence="11" key="1">
    <citation type="submission" date="2019-12" db="EMBL/GenBank/DDBJ databases">
        <authorList>
            <person name="Scholes J."/>
        </authorList>
    </citation>
    <scope>NUCLEOTIDE SEQUENCE</scope>
</reference>
<dbReference type="GO" id="GO:0005576">
    <property type="term" value="C:extracellular region"/>
    <property type="evidence" value="ECO:0007669"/>
    <property type="project" value="UniProtKB-SubCell"/>
</dbReference>
<keyword evidence="12" id="KW-1185">Reference proteome</keyword>
<dbReference type="Proteomes" id="UP001153555">
    <property type="component" value="Unassembled WGS sequence"/>
</dbReference>
<evidence type="ECO:0000256" key="3">
    <source>
        <dbReference type="ARBA" id="ARBA00022473"/>
    </source>
</evidence>
<evidence type="ECO:0000256" key="6">
    <source>
        <dbReference type="ARBA" id="ARBA00022729"/>
    </source>
</evidence>
<evidence type="ECO:0000256" key="7">
    <source>
        <dbReference type="ARBA" id="ARBA00022782"/>
    </source>
</evidence>
<sequence>MARINSLTTVTLLLLLLCLMLARAIARPGPTSDEATHMETPSTDQYEVEKIKKEEGSLSSCGGGEEDECMRRSLQAHLDYIYTQSNKQQP</sequence>
<keyword evidence="3 9" id="KW-0217">Developmental protein</keyword>
<dbReference type="GO" id="GO:0008083">
    <property type="term" value="F:growth factor activity"/>
    <property type="evidence" value="ECO:0007669"/>
    <property type="project" value="UniProtKB-UniRule"/>
</dbReference>
<dbReference type="AlphaFoldDB" id="A0A9N7RK32"/>
<dbReference type="PANTHER" id="PTHR33285:SF55">
    <property type="entry name" value="PHYTOSULFOKINES 3"/>
    <property type="match status" value="1"/>
</dbReference>
<dbReference type="OrthoDB" id="1858282at2759"/>
<feature type="signal peptide" evidence="9">
    <location>
        <begin position="1"/>
        <end position="26"/>
    </location>
</feature>
<evidence type="ECO:0000256" key="2">
    <source>
        <dbReference type="ARBA" id="ARBA00010781"/>
    </source>
</evidence>
<dbReference type="InterPro" id="IPR009438">
    <property type="entry name" value="Phytosulfokine"/>
</dbReference>
<feature type="chain" id="PRO_5040536836" description="Phytosulfokine" evidence="9">
    <location>
        <begin position="27"/>
        <end position="90"/>
    </location>
</feature>
<organism evidence="11 12">
    <name type="scientific">Striga hermonthica</name>
    <name type="common">Purple witchweed</name>
    <name type="synonym">Buchnera hermonthica</name>
    <dbReference type="NCBI Taxonomy" id="68872"/>
    <lineage>
        <taxon>Eukaryota</taxon>
        <taxon>Viridiplantae</taxon>
        <taxon>Streptophyta</taxon>
        <taxon>Embryophyta</taxon>
        <taxon>Tracheophyta</taxon>
        <taxon>Spermatophyta</taxon>
        <taxon>Magnoliopsida</taxon>
        <taxon>eudicotyledons</taxon>
        <taxon>Gunneridae</taxon>
        <taxon>Pentapetalae</taxon>
        <taxon>asterids</taxon>
        <taxon>lamiids</taxon>
        <taxon>Lamiales</taxon>
        <taxon>Orobanchaceae</taxon>
        <taxon>Buchnereae</taxon>
        <taxon>Striga</taxon>
    </lineage>
</organism>
<comment type="caution">
    <text evidence="11">The sequence shown here is derived from an EMBL/GenBank/DDBJ whole genome shotgun (WGS) entry which is preliminary data.</text>
</comment>
<comment type="function">
    <text evidence="9">Promotes plant cell differentiation, organogenesis and somatic embryogenesis as well as cell proliferation.</text>
</comment>
<keyword evidence="4 9" id="KW-0964">Secreted</keyword>
<dbReference type="Pfam" id="PF06404">
    <property type="entry name" value="PSK"/>
    <property type="match status" value="1"/>
</dbReference>
<keyword evidence="6 9" id="KW-0732">Signal</keyword>
<evidence type="ECO:0000256" key="8">
    <source>
        <dbReference type="ARBA" id="ARBA00023030"/>
    </source>
</evidence>
<dbReference type="GO" id="GO:0008283">
    <property type="term" value="P:cell population proliferation"/>
    <property type="evidence" value="ECO:0007669"/>
    <property type="project" value="UniProtKB-UniRule"/>
</dbReference>
<feature type="region of interest" description="Disordered" evidence="10">
    <location>
        <begin position="29"/>
        <end position="50"/>
    </location>
</feature>
<evidence type="ECO:0000256" key="1">
    <source>
        <dbReference type="ARBA" id="ARBA00004613"/>
    </source>
</evidence>
<proteinExistence type="inferred from homology"/>
<dbReference type="PANTHER" id="PTHR33285">
    <property type="entry name" value="PHYTOSULFOKINES 3"/>
    <property type="match status" value="1"/>
</dbReference>
<keyword evidence="7 9" id="KW-0221">Differentiation</keyword>
<evidence type="ECO:0000256" key="5">
    <source>
        <dbReference type="ARBA" id="ARBA00022641"/>
    </source>
</evidence>
<evidence type="ECO:0000256" key="10">
    <source>
        <dbReference type="SAM" id="MobiDB-lite"/>
    </source>
</evidence>
<evidence type="ECO:0000313" key="11">
    <source>
        <dbReference type="EMBL" id="CAA0830987.1"/>
    </source>
</evidence>
<comment type="subcellular location">
    <subcellularLocation>
        <location evidence="1 9">Secreted</location>
    </subcellularLocation>
</comment>
<comment type="similarity">
    <text evidence="2 9">Belongs to the phytosulfokine family.</text>
</comment>
<comment type="PTM">
    <text evidence="9">Sulfation is important for activity and for the binding to a putative membrane receptor.</text>
</comment>
<comment type="PTM">
    <text evidence="9">PSK-alpha is produced by endopeptidase digestion. PSK-beta is produced from PSK-alpha by exopeptidase digestion.</text>
</comment>
<protein>
    <recommendedName>
        <fullName evidence="9">Phytosulfokine</fullName>
    </recommendedName>
    <component>
        <recommendedName>
            <fullName evidence="9">Phytosulfokine-alpha</fullName>
            <shortName evidence="9">PSK-alpha</shortName>
            <shortName evidence="9">Phytosulfokine-a</shortName>
        </recommendedName>
    </component>
    <component>
        <recommendedName>
            <fullName evidence="9">Phytosulfokine-beta</fullName>
            <shortName evidence="9">PSK-beta</shortName>
            <shortName evidence="9">Phytosulfokine-b</shortName>
        </recommendedName>
    </component>
</protein>
<keyword evidence="8 9" id="KW-0339">Growth factor</keyword>
<evidence type="ECO:0000256" key="9">
    <source>
        <dbReference type="RuleBase" id="RU368031"/>
    </source>
</evidence>
<accession>A0A9N7RK32</accession>
<dbReference type="EMBL" id="CACSLK010027831">
    <property type="protein sequence ID" value="CAA0830987.1"/>
    <property type="molecule type" value="Genomic_DNA"/>
</dbReference>
<keyword evidence="5 9" id="KW-0765">Sulfation</keyword>
<evidence type="ECO:0000256" key="4">
    <source>
        <dbReference type="ARBA" id="ARBA00022525"/>
    </source>
</evidence>
<dbReference type="GO" id="GO:0030154">
    <property type="term" value="P:cell differentiation"/>
    <property type="evidence" value="ECO:0007669"/>
    <property type="project" value="UniProtKB-UniRule"/>
</dbReference>
<name>A0A9N7RK32_STRHE</name>